<evidence type="ECO:0000313" key="10">
    <source>
        <dbReference type="Proteomes" id="UP000660862"/>
    </source>
</evidence>
<dbReference type="Pfam" id="PF12704">
    <property type="entry name" value="MacB_PCD"/>
    <property type="match status" value="2"/>
</dbReference>
<feature type="domain" description="ABC3 transporter permease C-terminal" evidence="7">
    <location>
        <begin position="672"/>
        <end position="780"/>
    </location>
</feature>
<evidence type="ECO:0000256" key="1">
    <source>
        <dbReference type="ARBA" id="ARBA00004651"/>
    </source>
</evidence>
<dbReference type="PANTHER" id="PTHR30572:SF18">
    <property type="entry name" value="ABC-TYPE MACROLIDE FAMILY EXPORT SYSTEM PERMEASE COMPONENT 2"/>
    <property type="match status" value="1"/>
</dbReference>
<comment type="caution">
    <text evidence="9">The sequence shown here is derived from an EMBL/GenBank/DDBJ whole genome shotgun (WGS) entry which is preliminary data.</text>
</comment>
<feature type="transmembrane region" description="Helical" evidence="6">
    <location>
        <begin position="287"/>
        <end position="308"/>
    </location>
</feature>
<evidence type="ECO:0000256" key="4">
    <source>
        <dbReference type="ARBA" id="ARBA00022989"/>
    </source>
</evidence>
<evidence type="ECO:0000313" key="9">
    <source>
        <dbReference type="EMBL" id="GGG80739.1"/>
    </source>
</evidence>
<feature type="transmembrane region" description="Helical" evidence="6">
    <location>
        <begin position="720"/>
        <end position="739"/>
    </location>
</feature>
<feature type="transmembrane region" description="Helical" evidence="6">
    <location>
        <begin position="754"/>
        <end position="774"/>
    </location>
</feature>
<feature type="transmembrane region" description="Helical" evidence="6">
    <location>
        <begin position="329"/>
        <end position="358"/>
    </location>
</feature>
<dbReference type="EMBL" id="BMER01000001">
    <property type="protein sequence ID" value="GGG80739.1"/>
    <property type="molecule type" value="Genomic_DNA"/>
</dbReference>
<keyword evidence="10" id="KW-1185">Reference proteome</keyword>
<keyword evidence="4 6" id="KW-1133">Transmembrane helix</keyword>
<dbReference type="PROSITE" id="PS51257">
    <property type="entry name" value="PROKAR_LIPOPROTEIN"/>
    <property type="match status" value="1"/>
</dbReference>
<dbReference type="PANTHER" id="PTHR30572">
    <property type="entry name" value="MEMBRANE COMPONENT OF TRANSPORTER-RELATED"/>
    <property type="match status" value="1"/>
</dbReference>
<feature type="domain" description="MacB-like periplasmic core" evidence="8">
    <location>
        <begin position="432"/>
        <end position="631"/>
    </location>
</feature>
<feature type="transmembrane region" description="Helical" evidence="6">
    <location>
        <begin position="21"/>
        <end position="41"/>
    </location>
</feature>
<feature type="domain" description="MacB-like periplasmic core" evidence="8">
    <location>
        <begin position="20"/>
        <end position="242"/>
    </location>
</feature>
<comment type="subcellular location">
    <subcellularLocation>
        <location evidence="1">Cell membrane</location>
        <topology evidence="1">Multi-pass membrane protein</topology>
    </subcellularLocation>
</comment>
<evidence type="ECO:0000256" key="2">
    <source>
        <dbReference type="ARBA" id="ARBA00022475"/>
    </source>
</evidence>
<protein>
    <submittedName>
        <fullName evidence="9">ABC transporter permease</fullName>
    </submittedName>
</protein>
<dbReference type="RefSeq" id="WP_188504944.1">
    <property type="nucleotide sequence ID" value="NZ_BMER01000001.1"/>
</dbReference>
<dbReference type="GO" id="GO:0022857">
    <property type="term" value="F:transmembrane transporter activity"/>
    <property type="evidence" value="ECO:0007669"/>
    <property type="project" value="TreeGrafter"/>
</dbReference>
<proteinExistence type="predicted"/>
<dbReference type="Proteomes" id="UP000660862">
    <property type="component" value="Unassembled WGS sequence"/>
</dbReference>
<organism evidence="9 10">
    <name type="scientific">Parapedobacter pyrenivorans</name>
    <dbReference type="NCBI Taxonomy" id="1305674"/>
    <lineage>
        <taxon>Bacteria</taxon>
        <taxon>Pseudomonadati</taxon>
        <taxon>Bacteroidota</taxon>
        <taxon>Sphingobacteriia</taxon>
        <taxon>Sphingobacteriales</taxon>
        <taxon>Sphingobacteriaceae</taxon>
        <taxon>Parapedobacter</taxon>
    </lineage>
</organism>
<keyword evidence="3 6" id="KW-0812">Transmembrane</keyword>
<sequence>MIRNNFSTALRSITKNKGFSFLNIVGLALGISCALLILLWVQDELRVDQFHANGDELYQVYQRNFYDGKVAGAYQTQGLLAQELKKNIPEIEYASGMEYVAAPGTASTFSVDDNVNKMMGFFVGADFLNMFSYPVLQGDKQSALTMPNAIAISRKMADLFFGSTENAIGKTIRFENKGDLQVTAVFENLPVHASQQFDFLRGWGDFVSENAWVHNWGNTSPSTFVQLRADADRQHVAAKIKDFIYHYTDKNEGFRTELALQPYGERYLYSNFKDGYITGGRIEYVRLFSWVAAFVLLIACINFMNLATARSVKRAKEIGLRKTIGASRFSLITQFYMEAFLLAACALLVGLILAFGFLPVFNQFTGKALALPLSASGFWLSVFALLITVGMVAGSYPALYLSSMRPIHVLKNNLRLGGVVLLRKGLVVFQFTLSVMLILGMMVIYRQLGFIQTTHIGYDRENLVYIPIEGDLVKNYQTFKTEAENHPGILSVSKMRNSPTVIEHHTGSINWQGKDPNLMVSFADAVVGYDFAETLQLQLKEGRDFSKAFGADSAAYLLNETAVERMGFQSAIGQTVDWGNRPGKIIGILRDFHFNSFHQAIEPLIIRLDENWTWGTILVRTKAGSTKDAIATLERLCKALNPKTPFTFQFSDLEFSKLYKSEEIVGKLSYYFALFAILISCLGLFGLAAFTAEQRTKEVGIRKVLGASVGSVVSLLSQDFVKLVLVAIVIACPIAWWTMNNWLAGFAYRIDIEWWMFAAAGLAAVAIALLTVSFQAIKAAVVNPVDSLRDE</sequence>
<evidence type="ECO:0000256" key="5">
    <source>
        <dbReference type="ARBA" id="ARBA00023136"/>
    </source>
</evidence>
<keyword evidence="2" id="KW-1003">Cell membrane</keyword>
<keyword evidence="5 6" id="KW-0472">Membrane</keyword>
<evidence type="ECO:0000256" key="6">
    <source>
        <dbReference type="SAM" id="Phobius"/>
    </source>
</evidence>
<dbReference type="InterPro" id="IPR003838">
    <property type="entry name" value="ABC3_permease_C"/>
</dbReference>
<dbReference type="InterPro" id="IPR025857">
    <property type="entry name" value="MacB_PCD"/>
</dbReference>
<feature type="transmembrane region" description="Helical" evidence="6">
    <location>
        <begin position="378"/>
        <end position="401"/>
    </location>
</feature>
<dbReference type="GO" id="GO:0005886">
    <property type="term" value="C:plasma membrane"/>
    <property type="evidence" value="ECO:0007669"/>
    <property type="project" value="UniProtKB-SubCell"/>
</dbReference>
<evidence type="ECO:0000259" key="8">
    <source>
        <dbReference type="Pfam" id="PF12704"/>
    </source>
</evidence>
<evidence type="ECO:0000259" key="7">
    <source>
        <dbReference type="Pfam" id="PF02687"/>
    </source>
</evidence>
<name>A0A917HJ14_9SPHI</name>
<dbReference type="AlphaFoldDB" id="A0A917HJ14"/>
<dbReference type="InterPro" id="IPR050250">
    <property type="entry name" value="Macrolide_Exporter_MacB"/>
</dbReference>
<evidence type="ECO:0000256" key="3">
    <source>
        <dbReference type="ARBA" id="ARBA00022692"/>
    </source>
</evidence>
<feature type="transmembrane region" description="Helical" evidence="6">
    <location>
        <begin position="670"/>
        <end position="692"/>
    </location>
</feature>
<gene>
    <name evidence="9" type="ORF">GCM10007415_11530</name>
</gene>
<reference evidence="9" key="1">
    <citation type="journal article" date="2014" name="Int. J. Syst. Evol. Microbiol.">
        <title>Complete genome sequence of Corynebacterium casei LMG S-19264T (=DSM 44701T), isolated from a smear-ripened cheese.</title>
        <authorList>
            <consortium name="US DOE Joint Genome Institute (JGI-PGF)"/>
            <person name="Walter F."/>
            <person name="Albersmeier A."/>
            <person name="Kalinowski J."/>
            <person name="Ruckert C."/>
        </authorList>
    </citation>
    <scope>NUCLEOTIDE SEQUENCE</scope>
    <source>
        <strain evidence="9">CGMCC 1.12195</strain>
    </source>
</reference>
<dbReference type="Pfam" id="PF02687">
    <property type="entry name" value="FtsX"/>
    <property type="match status" value="2"/>
</dbReference>
<feature type="domain" description="ABC3 transporter permease C-terminal" evidence="7">
    <location>
        <begin position="291"/>
        <end position="404"/>
    </location>
</feature>
<reference evidence="9" key="2">
    <citation type="submission" date="2020-09" db="EMBL/GenBank/DDBJ databases">
        <authorList>
            <person name="Sun Q."/>
            <person name="Zhou Y."/>
        </authorList>
    </citation>
    <scope>NUCLEOTIDE SEQUENCE</scope>
    <source>
        <strain evidence="9">CGMCC 1.12195</strain>
    </source>
</reference>
<feature type="transmembrane region" description="Helical" evidence="6">
    <location>
        <begin position="421"/>
        <end position="445"/>
    </location>
</feature>
<accession>A0A917HJ14</accession>